<dbReference type="InterPro" id="IPR000055">
    <property type="entry name" value="Restrct_endonuc_typeI_TRD"/>
</dbReference>
<reference evidence="5 6" key="1">
    <citation type="submission" date="2019-03" db="EMBL/GenBank/DDBJ databases">
        <title>Genomic Encyclopedia of Type Strains, Phase IV (KMG-IV): sequencing the most valuable type-strain genomes for metagenomic binning, comparative biology and taxonomic classification.</title>
        <authorList>
            <person name="Goeker M."/>
        </authorList>
    </citation>
    <scope>NUCLEOTIDE SEQUENCE [LARGE SCALE GENOMIC DNA]</scope>
    <source>
        <strain evidence="5 6">DSM 18507</strain>
    </source>
</reference>
<keyword evidence="6" id="KW-1185">Reference proteome</keyword>
<dbReference type="InterPro" id="IPR052021">
    <property type="entry name" value="Type-I_RS_S_subunit"/>
</dbReference>
<evidence type="ECO:0000256" key="2">
    <source>
        <dbReference type="ARBA" id="ARBA00022747"/>
    </source>
</evidence>
<dbReference type="CDD" id="cd17256">
    <property type="entry name" value="RMtype1_S_EcoJA65PI-TRD1-CR1_like"/>
    <property type="match status" value="1"/>
</dbReference>
<dbReference type="Gene3D" id="1.10.287.1120">
    <property type="entry name" value="Bipartite methylase S protein"/>
    <property type="match status" value="1"/>
</dbReference>
<evidence type="ECO:0000313" key="6">
    <source>
        <dbReference type="Proteomes" id="UP000294801"/>
    </source>
</evidence>
<protein>
    <submittedName>
        <fullName evidence="5">Type I restriction enzyme S subunit</fullName>
    </submittedName>
</protein>
<organism evidence="5 6">
    <name type="scientific">Gulbenkiania mobilis</name>
    <dbReference type="NCBI Taxonomy" id="397457"/>
    <lineage>
        <taxon>Bacteria</taxon>
        <taxon>Pseudomonadati</taxon>
        <taxon>Pseudomonadota</taxon>
        <taxon>Betaproteobacteria</taxon>
        <taxon>Neisseriales</taxon>
        <taxon>Chromobacteriaceae</taxon>
        <taxon>Gulbenkiania</taxon>
    </lineage>
</organism>
<dbReference type="RefSeq" id="WP_132098922.1">
    <property type="nucleotide sequence ID" value="NZ_SMDA01000010.1"/>
</dbReference>
<comment type="similarity">
    <text evidence="1">Belongs to the type-I restriction system S methylase family.</text>
</comment>
<proteinExistence type="inferred from homology"/>
<evidence type="ECO:0000313" key="5">
    <source>
        <dbReference type="EMBL" id="TCW29105.1"/>
    </source>
</evidence>
<sequence>MSIYPSVRIVEIAQIKGGKRLPAGASLVSEDTGHPYVRGRDIRNGAIRCDEPVFITEDVHQQLRRYTIAEGDVCITIVGNIGDVGITPRSLHNANLTENAVKLVQLRDDCDGHFLAYALLSPHAQAQMKLSAAGAAQPKLGIYKVEQIEVAYPPLATQRRIASILSAYDDLIENNTRRIAILEEMARRIYEEWFVRFRFPGHEQVKMVESELGLIPEGWTVQPLGNLLEHHIGGGWGEESESEDFPVAAYVIRGTDIPDVRVSALGRSPLRHHKESNFRTRKLQPKDIVFEVSGGSKDQPVGRAVLLTHRLFQSVDQPIICASFCRLVRANQKVILPELLQLHFERIYENREIMKYQTQSTGITNFKFTVFLEKEMVLVPPSNLQEYFSKSVLPLYDLASTLGAKNTNLRATRDLLLPKLISGELDVSTLPEPEEAIAA</sequence>
<comment type="caution">
    <text evidence="5">The sequence shown here is derived from an EMBL/GenBank/DDBJ whole genome shotgun (WGS) entry which is preliminary data.</text>
</comment>
<dbReference type="PANTHER" id="PTHR30408:SF13">
    <property type="entry name" value="TYPE I RESTRICTION ENZYME HINDI SPECIFICITY SUBUNIT"/>
    <property type="match status" value="1"/>
</dbReference>
<evidence type="ECO:0000256" key="1">
    <source>
        <dbReference type="ARBA" id="ARBA00010923"/>
    </source>
</evidence>
<gene>
    <name evidence="5" type="ORF">EV669_11073</name>
</gene>
<keyword evidence="3" id="KW-0238">DNA-binding</keyword>
<dbReference type="EMBL" id="SMDA01000010">
    <property type="protein sequence ID" value="TCW29105.1"/>
    <property type="molecule type" value="Genomic_DNA"/>
</dbReference>
<name>A0ABY2CX80_GULMO</name>
<dbReference type="Pfam" id="PF01420">
    <property type="entry name" value="Methylase_S"/>
    <property type="match status" value="1"/>
</dbReference>
<dbReference type="Gene3D" id="3.90.220.20">
    <property type="entry name" value="DNA methylase specificity domains"/>
    <property type="match status" value="2"/>
</dbReference>
<feature type="domain" description="Type I restriction modification DNA specificity" evidence="4">
    <location>
        <begin position="7"/>
        <end position="183"/>
    </location>
</feature>
<accession>A0ABY2CX80</accession>
<dbReference type="PANTHER" id="PTHR30408">
    <property type="entry name" value="TYPE-1 RESTRICTION ENZYME ECOKI SPECIFICITY PROTEIN"/>
    <property type="match status" value="1"/>
</dbReference>
<dbReference type="Proteomes" id="UP000294801">
    <property type="component" value="Unassembled WGS sequence"/>
</dbReference>
<dbReference type="SUPFAM" id="SSF116734">
    <property type="entry name" value="DNA methylase specificity domain"/>
    <property type="match status" value="2"/>
</dbReference>
<dbReference type="InterPro" id="IPR044946">
    <property type="entry name" value="Restrct_endonuc_typeI_TRD_sf"/>
</dbReference>
<evidence type="ECO:0000256" key="3">
    <source>
        <dbReference type="ARBA" id="ARBA00023125"/>
    </source>
</evidence>
<evidence type="ECO:0000259" key="4">
    <source>
        <dbReference type="Pfam" id="PF01420"/>
    </source>
</evidence>
<keyword evidence="2" id="KW-0680">Restriction system</keyword>